<proteinExistence type="predicted"/>
<comment type="caution">
    <text evidence="2">The sequence shown here is derived from an EMBL/GenBank/DDBJ whole genome shotgun (WGS) entry which is preliminary data.</text>
</comment>
<organism evidence="2 3">
    <name type="scientific">Ligilactobacillus apodemi DSM 16634 = JCM 16172</name>
    <dbReference type="NCBI Taxonomy" id="1423724"/>
    <lineage>
        <taxon>Bacteria</taxon>
        <taxon>Bacillati</taxon>
        <taxon>Bacillota</taxon>
        <taxon>Bacilli</taxon>
        <taxon>Lactobacillales</taxon>
        <taxon>Lactobacillaceae</taxon>
        <taxon>Ligilactobacillus</taxon>
    </lineage>
</organism>
<sequence>MKEVFKAEIFRFFKSKVWLFYLVIMSVISLFLITSISEKNHTEWKNEPSIENMQLAQQKDHSEKIYTLNNIYLRKDVQPLTLNTFTGYLSSVLSLRGLGLLIVIFPIVIAAEIAKDFESKRLNLILTSPVTRNEYFYGRLLSVLAITVLLLTCIFTVNLFIAFFYFRDTSVYDVVYYIKGERIFKSNGLKYILSNIL</sequence>
<dbReference type="EMBL" id="AZFT01000043">
    <property type="protein sequence ID" value="KRL85147.1"/>
    <property type="molecule type" value="Genomic_DNA"/>
</dbReference>
<dbReference type="AlphaFoldDB" id="A0A0R1U5N4"/>
<dbReference type="RefSeq" id="WP_025087988.1">
    <property type="nucleotide sequence ID" value="NZ_AZFT01000043.1"/>
</dbReference>
<dbReference type="GO" id="GO:0140359">
    <property type="term" value="F:ABC-type transporter activity"/>
    <property type="evidence" value="ECO:0007669"/>
    <property type="project" value="InterPro"/>
</dbReference>
<feature type="transmembrane region" description="Helical" evidence="1">
    <location>
        <begin position="93"/>
        <end position="114"/>
    </location>
</feature>
<feature type="transmembrane region" description="Helical" evidence="1">
    <location>
        <begin position="135"/>
        <end position="166"/>
    </location>
</feature>
<dbReference type="PATRIC" id="fig|1423724.4.peg.201"/>
<evidence type="ECO:0000313" key="2">
    <source>
        <dbReference type="EMBL" id="KRL85147.1"/>
    </source>
</evidence>
<gene>
    <name evidence="2" type="ORF">FC32_GL000192</name>
</gene>
<keyword evidence="1" id="KW-0472">Membrane</keyword>
<name>A0A0R1U5N4_9LACO</name>
<evidence type="ECO:0000256" key="1">
    <source>
        <dbReference type="SAM" id="Phobius"/>
    </source>
</evidence>
<evidence type="ECO:0008006" key="4">
    <source>
        <dbReference type="Google" id="ProtNLM"/>
    </source>
</evidence>
<accession>A0A0R1U5N4</accession>
<evidence type="ECO:0000313" key="3">
    <source>
        <dbReference type="Proteomes" id="UP000051324"/>
    </source>
</evidence>
<dbReference type="Pfam" id="PF12679">
    <property type="entry name" value="ABC2_membrane_2"/>
    <property type="match status" value="1"/>
</dbReference>
<keyword evidence="1" id="KW-0812">Transmembrane</keyword>
<keyword evidence="1" id="KW-1133">Transmembrane helix</keyword>
<feature type="transmembrane region" description="Helical" evidence="1">
    <location>
        <begin position="18"/>
        <end position="36"/>
    </location>
</feature>
<keyword evidence="3" id="KW-1185">Reference proteome</keyword>
<reference evidence="2 3" key="1">
    <citation type="journal article" date="2015" name="Genome Announc.">
        <title>Expanding the biotechnology potential of lactobacilli through comparative genomics of 213 strains and associated genera.</title>
        <authorList>
            <person name="Sun Z."/>
            <person name="Harris H.M."/>
            <person name="McCann A."/>
            <person name="Guo C."/>
            <person name="Argimon S."/>
            <person name="Zhang W."/>
            <person name="Yang X."/>
            <person name="Jeffery I.B."/>
            <person name="Cooney J.C."/>
            <person name="Kagawa T.F."/>
            <person name="Liu W."/>
            <person name="Song Y."/>
            <person name="Salvetti E."/>
            <person name="Wrobel A."/>
            <person name="Rasinkangas P."/>
            <person name="Parkhill J."/>
            <person name="Rea M.C."/>
            <person name="O'Sullivan O."/>
            <person name="Ritari J."/>
            <person name="Douillard F.P."/>
            <person name="Paul Ross R."/>
            <person name="Yang R."/>
            <person name="Briner A.E."/>
            <person name="Felis G.E."/>
            <person name="de Vos W.M."/>
            <person name="Barrangou R."/>
            <person name="Klaenhammer T.R."/>
            <person name="Caufield P.W."/>
            <person name="Cui Y."/>
            <person name="Zhang H."/>
            <person name="O'Toole P.W."/>
        </authorList>
    </citation>
    <scope>NUCLEOTIDE SEQUENCE [LARGE SCALE GENOMIC DNA]</scope>
    <source>
        <strain evidence="2 3">DSM 16634</strain>
    </source>
</reference>
<dbReference type="Proteomes" id="UP000051324">
    <property type="component" value="Unassembled WGS sequence"/>
</dbReference>
<dbReference type="STRING" id="1423724.FC32_GL000192"/>
<dbReference type="GO" id="GO:0005886">
    <property type="term" value="C:plasma membrane"/>
    <property type="evidence" value="ECO:0007669"/>
    <property type="project" value="UniProtKB-SubCell"/>
</dbReference>
<protein>
    <recommendedName>
        <fullName evidence="4">ABC transporter permease</fullName>
    </recommendedName>
</protein>